<comment type="caution">
    <text evidence="1">The sequence shown here is derived from an EMBL/GenBank/DDBJ whole genome shotgun (WGS) entry which is preliminary data.</text>
</comment>
<sequence>MAVVSAEFEVTSSLPAPTLFKAFNDFDTIAPKAEPETYKAVKIIQGDGGVGTIKSITYGDALPFTSSKHKVDFVDTTNFSFGYTIFEGDVLMGMIESGTHHLKFLPSADGGSVYKHSMVFKCKGDGKLSDDNVNQMKEGLKKTFKAIEAYAIAHPEAY</sequence>
<evidence type="ECO:0000313" key="1">
    <source>
        <dbReference type="EMBL" id="KAI3690983.1"/>
    </source>
</evidence>
<gene>
    <name evidence="1" type="ORF">L2E82_49196</name>
</gene>
<proteinExistence type="predicted"/>
<keyword evidence="2" id="KW-1185">Reference proteome</keyword>
<evidence type="ECO:0000313" key="2">
    <source>
        <dbReference type="Proteomes" id="UP001055811"/>
    </source>
</evidence>
<name>A0ACB8Z094_CICIN</name>
<reference evidence="1 2" key="2">
    <citation type="journal article" date="2022" name="Mol. Ecol. Resour.">
        <title>The genomes of chicory, endive, great burdock and yacon provide insights into Asteraceae paleo-polyploidization history and plant inulin production.</title>
        <authorList>
            <person name="Fan W."/>
            <person name="Wang S."/>
            <person name="Wang H."/>
            <person name="Wang A."/>
            <person name="Jiang F."/>
            <person name="Liu H."/>
            <person name="Zhao H."/>
            <person name="Xu D."/>
            <person name="Zhang Y."/>
        </authorList>
    </citation>
    <scope>NUCLEOTIDE SEQUENCE [LARGE SCALE GENOMIC DNA]</scope>
    <source>
        <strain evidence="2">cv. Punajuju</strain>
        <tissue evidence="1">Leaves</tissue>
    </source>
</reference>
<organism evidence="1 2">
    <name type="scientific">Cichorium intybus</name>
    <name type="common">Chicory</name>
    <dbReference type="NCBI Taxonomy" id="13427"/>
    <lineage>
        <taxon>Eukaryota</taxon>
        <taxon>Viridiplantae</taxon>
        <taxon>Streptophyta</taxon>
        <taxon>Embryophyta</taxon>
        <taxon>Tracheophyta</taxon>
        <taxon>Spermatophyta</taxon>
        <taxon>Magnoliopsida</taxon>
        <taxon>eudicotyledons</taxon>
        <taxon>Gunneridae</taxon>
        <taxon>Pentapetalae</taxon>
        <taxon>asterids</taxon>
        <taxon>campanulids</taxon>
        <taxon>Asterales</taxon>
        <taxon>Asteraceae</taxon>
        <taxon>Cichorioideae</taxon>
        <taxon>Cichorieae</taxon>
        <taxon>Cichoriinae</taxon>
        <taxon>Cichorium</taxon>
    </lineage>
</organism>
<dbReference type="Proteomes" id="UP001055811">
    <property type="component" value="Linkage Group LG09"/>
</dbReference>
<accession>A0ACB8Z094</accession>
<reference evidence="2" key="1">
    <citation type="journal article" date="2022" name="Mol. Ecol. Resour.">
        <title>The genomes of chicory, endive, great burdock and yacon provide insights into Asteraceae palaeo-polyploidization history and plant inulin production.</title>
        <authorList>
            <person name="Fan W."/>
            <person name="Wang S."/>
            <person name="Wang H."/>
            <person name="Wang A."/>
            <person name="Jiang F."/>
            <person name="Liu H."/>
            <person name="Zhao H."/>
            <person name="Xu D."/>
            <person name="Zhang Y."/>
        </authorList>
    </citation>
    <scope>NUCLEOTIDE SEQUENCE [LARGE SCALE GENOMIC DNA]</scope>
    <source>
        <strain evidence="2">cv. Punajuju</strain>
    </source>
</reference>
<protein>
    <submittedName>
        <fullName evidence="1">Uncharacterized protein</fullName>
    </submittedName>
</protein>
<dbReference type="EMBL" id="CM042017">
    <property type="protein sequence ID" value="KAI3690983.1"/>
    <property type="molecule type" value="Genomic_DNA"/>
</dbReference>